<accession>X1EKT4</accession>
<name>X1EKT4_9ZZZZ</name>
<sequence>AEYIARLRKESELNSMETRILNVVFSIAKNKKEFYLKTIFDVIHEKNQDLIIDAIETLLSKQIFIPANK</sequence>
<feature type="non-terminal residue" evidence="1">
    <location>
        <position position="1"/>
    </location>
</feature>
<dbReference type="EMBL" id="BART01033616">
    <property type="protein sequence ID" value="GAH09263.1"/>
    <property type="molecule type" value="Genomic_DNA"/>
</dbReference>
<evidence type="ECO:0000313" key="1">
    <source>
        <dbReference type="EMBL" id="GAH09263.1"/>
    </source>
</evidence>
<organism evidence="1">
    <name type="scientific">marine sediment metagenome</name>
    <dbReference type="NCBI Taxonomy" id="412755"/>
    <lineage>
        <taxon>unclassified sequences</taxon>
        <taxon>metagenomes</taxon>
        <taxon>ecological metagenomes</taxon>
    </lineage>
</organism>
<protein>
    <submittedName>
        <fullName evidence="1">Uncharacterized protein</fullName>
    </submittedName>
</protein>
<comment type="caution">
    <text evidence="1">The sequence shown here is derived from an EMBL/GenBank/DDBJ whole genome shotgun (WGS) entry which is preliminary data.</text>
</comment>
<gene>
    <name evidence="1" type="ORF">S01H4_57699</name>
</gene>
<dbReference type="AlphaFoldDB" id="X1EKT4"/>
<reference evidence="1" key="1">
    <citation type="journal article" date="2014" name="Front. Microbiol.">
        <title>High frequency of phylogenetically diverse reductive dehalogenase-homologous genes in deep subseafloor sedimentary metagenomes.</title>
        <authorList>
            <person name="Kawai M."/>
            <person name="Futagami T."/>
            <person name="Toyoda A."/>
            <person name="Takaki Y."/>
            <person name="Nishi S."/>
            <person name="Hori S."/>
            <person name="Arai W."/>
            <person name="Tsubouchi T."/>
            <person name="Morono Y."/>
            <person name="Uchiyama I."/>
            <person name="Ito T."/>
            <person name="Fujiyama A."/>
            <person name="Inagaki F."/>
            <person name="Takami H."/>
        </authorList>
    </citation>
    <scope>NUCLEOTIDE SEQUENCE</scope>
    <source>
        <strain evidence="1">Expedition CK06-06</strain>
    </source>
</reference>
<proteinExistence type="predicted"/>